<feature type="chain" id="PRO_5012149492" description="Jacalin-type lectin domain-containing protein" evidence="1">
    <location>
        <begin position="20"/>
        <end position="185"/>
    </location>
</feature>
<dbReference type="Proteomes" id="UP000198211">
    <property type="component" value="Unassembled WGS sequence"/>
</dbReference>
<dbReference type="PROSITE" id="PS51752">
    <property type="entry name" value="JACALIN_LECTIN"/>
    <property type="match status" value="1"/>
</dbReference>
<dbReference type="InterPro" id="IPR036404">
    <property type="entry name" value="Jacalin-like_lectin_dom_sf"/>
</dbReference>
<reference evidence="4" key="1">
    <citation type="submission" date="2017-03" db="EMBL/GenBank/DDBJ databases">
        <title>Phytopthora megakarya and P. palmivora, two closely related causual agents of cacao black pod achieved similar genome size and gene model numbers by different mechanisms.</title>
        <authorList>
            <person name="Ali S."/>
            <person name="Shao J."/>
            <person name="Larry D.J."/>
            <person name="Kronmiller B."/>
            <person name="Shen D."/>
            <person name="Strem M.D."/>
            <person name="Melnick R.L."/>
            <person name="Guiltinan M.J."/>
            <person name="Tyler B.M."/>
            <person name="Meinhardt L.W."/>
            <person name="Bailey B.A."/>
        </authorList>
    </citation>
    <scope>NUCLEOTIDE SEQUENCE [LARGE SCALE GENOMIC DNA]</scope>
    <source>
        <strain evidence="4">zdho120</strain>
    </source>
</reference>
<dbReference type="SUPFAM" id="SSF51101">
    <property type="entry name" value="Mannose-binding lectins"/>
    <property type="match status" value="1"/>
</dbReference>
<name>A0A225V578_9STRA</name>
<comment type="caution">
    <text evidence="3">The sequence shown here is derived from an EMBL/GenBank/DDBJ whole genome shotgun (WGS) entry which is preliminary data.</text>
</comment>
<evidence type="ECO:0000313" key="4">
    <source>
        <dbReference type="Proteomes" id="UP000198211"/>
    </source>
</evidence>
<feature type="domain" description="Jacalin-type lectin" evidence="2">
    <location>
        <begin position="23"/>
        <end position="167"/>
    </location>
</feature>
<dbReference type="SMART" id="SM00915">
    <property type="entry name" value="Jacalin"/>
    <property type="match status" value="1"/>
</dbReference>
<dbReference type="Gene3D" id="2.100.10.30">
    <property type="entry name" value="Jacalin-like lectin domain"/>
    <property type="match status" value="1"/>
</dbReference>
<evidence type="ECO:0000313" key="3">
    <source>
        <dbReference type="EMBL" id="OWY99866.1"/>
    </source>
</evidence>
<protein>
    <recommendedName>
        <fullName evidence="2">Jacalin-type lectin domain-containing protein</fullName>
    </recommendedName>
</protein>
<dbReference type="Pfam" id="PF01419">
    <property type="entry name" value="Jacalin"/>
    <property type="match status" value="1"/>
</dbReference>
<dbReference type="EMBL" id="NBNE01008098">
    <property type="protein sequence ID" value="OWY99866.1"/>
    <property type="molecule type" value="Genomic_DNA"/>
</dbReference>
<dbReference type="OrthoDB" id="107091at2759"/>
<gene>
    <name evidence="3" type="ORF">PHMEG_00029058</name>
</gene>
<dbReference type="AlphaFoldDB" id="A0A225V578"/>
<sequence>MKFIYQILATVALMALATALEGGVYVGPEAGGPHGHVFSDVDQVKPDQRVLQLKLNANDRVDALDLKIELPAKHTTSLIHGGRGGYPKTLYLAKGEHIVAMEWHTGKHYGRTRVKYIKFTTDLGNSVEGGRKTGSVWTDIAKKGYQLGGFVGRSGTEIDQIGAIWTRIAVDDVPEEDLKDEDDDK</sequence>
<feature type="signal peptide" evidence="1">
    <location>
        <begin position="1"/>
        <end position="19"/>
    </location>
</feature>
<evidence type="ECO:0000259" key="2">
    <source>
        <dbReference type="PROSITE" id="PS51752"/>
    </source>
</evidence>
<organism evidence="3 4">
    <name type="scientific">Phytophthora megakarya</name>
    <dbReference type="NCBI Taxonomy" id="4795"/>
    <lineage>
        <taxon>Eukaryota</taxon>
        <taxon>Sar</taxon>
        <taxon>Stramenopiles</taxon>
        <taxon>Oomycota</taxon>
        <taxon>Peronosporomycetes</taxon>
        <taxon>Peronosporales</taxon>
        <taxon>Peronosporaceae</taxon>
        <taxon>Phytophthora</taxon>
    </lineage>
</organism>
<dbReference type="InterPro" id="IPR001229">
    <property type="entry name" value="Jacalin-like_lectin_dom"/>
</dbReference>
<keyword evidence="1" id="KW-0732">Signal</keyword>
<keyword evidence="4" id="KW-1185">Reference proteome</keyword>
<proteinExistence type="predicted"/>
<accession>A0A225V578</accession>
<evidence type="ECO:0000256" key="1">
    <source>
        <dbReference type="SAM" id="SignalP"/>
    </source>
</evidence>